<organism evidence="1 2">
    <name type="scientific">Pinibacter soli</name>
    <dbReference type="NCBI Taxonomy" id="3044211"/>
    <lineage>
        <taxon>Bacteria</taxon>
        <taxon>Pseudomonadati</taxon>
        <taxon>Bacteroidota</taxon>
        <taxon>Chitinophagia</taxon>
        <taxon>Chitinophagales</taxon>
        <taxon>Chitinophagaceae</taxon>
        <taxon>Pinibacter</taxon>
    </lineage>
</organism>
<accession>A0ABT6RLA1</accession>
<dbReference type="PROSITE" id="PS51257">
    <property type="entry name" value="PROKAR_LIPOPROTEIN"/>
    <property type="match status" value="1"/>
</dbReference>
<keyword evidence="2" id="KW-1185">Reference proteome</keyword>
<dbReference type="RefSeq" id="WP_282336788.1">
    <property type="nucleotide sequence ID" value="NZ_JASBRG010000008.1"/>
</dbReference>
<evidence type="ECO:0000313" key="2">
    <source>
        <dbReference type="Proteomes" id="UP001226434"/>
    </source>
</evidence>
<proteinExistence type="predicted"/>
<gene>
    <name evidence="1" type="ORF">QJ048_22860</name>
</gene>
<dbReference type="Proteomes" id="UP001226434">
    <property type="component" value="Unassembled WGS sequence"/>
</dbReference>
<comment type="caution">
    <text evidence="1">The sequence shown here is derived from an EMBL/GenBank/DDBJ whole genome shotgun (WGS) entry which is preliminary data.</text>
</comment>
<sequence>MKTSLFATFLLPFIFLLTLSSCQKKQIDRSNYLSHNADVYSVPYGTFTNKNNSGTHMTLSSVDFRFNLVYIGPYYKVDILLNDNKVIDGRYTTGKFTFKDHKDPSFDSTKNFDVATVILDRTYRYDTTYSNGIAFNTLTNGTVSMNKHLDMYDVTYELHYGTELITGNFTGKLFNNN</sequence>
<evidence type="ECO:0000313" key="1">
    <source>
        <dbReference type="EMBL" id="MDI3322649.1"/>
    </source>
</evidence>
<dbReference type="EMBL" id="JASBRG010000008">
    <property type="protein sequence ID" value="MDI3322649.1"/>
    <property type="molecule type" value="Genomic_DNA"/>
</dbReference>
<protein>
    <recommendedName>
        <fullName evidence="3">Lipoprotein</fullName>
    </recommendedName>
</protein>
<name>A0ABT6RLA1_9BACT</name>
<evidence type="ECO:0008006" key="3">
    <source>
        <dbReference type="Google" id="ProtNLM"/>
    </source>
</evidence>
<reference evidence="1 2" key="1">
    <citation type="submission" date="2023-05" db="EMBL/GenBank/DDBJ databases">
        <title>Genome sequence of Pinibacter sp. MAH-24.</title>
        <authorList>
            <person name="Huq M.A."/>
        </authorList>
    </citation>
    <scope>NUCLEOTIDE SEQUENCE [LARGE SCALE GENOMIC DNA]</scope>
    <source>
        <strain evidence="1 2">MAH-24</strain>
    </source>
</reference>